<organism evidence="1 2">
    <name type="scientific">Larinioides sclopetarius</name>
    <dbReference type="NCBI Taxonomy" id="280406"/>
    <lineage>
        <taxon>Eukaryota</taxon>
        <taxon>Metazoa</taxon>
        <taxon>Ecdysozoa</taxon>
        <taxon>Arthropoda</taxon>
        <taxon>Chelicerata</taxon>
        <taxon>Arachnida</taxon>
        <taxon>Araneae</taxon>
        <taxon>Araneomorphae</taxon>
        <taxon>Entelegynae</taxon>
        <taxon>Araneoidea</taxon>
        <taxon>Araneidae</taxon>
        <taxon>Larinioides</taxon>
    </lineage>
</organism>
<dbReference type="Proteomes" id="UP001497382">
    <property type="component" value="Unassembled WGS sequence"/>
</dbReference>
<reference evidence="1 2" key="1">
    <citation type="submission" date="2024-04" db="EMBL/GenBank/DDBJ databases">
        <authorList>
            <person name="Rising A."/>
            <person name="Reimegard J."/>
            <person name="Sonavane S."/>
            <person name="Akerstrom W."/>
            <person name="Nylinder S."/>
            <person name="Hedman E."/>
            <person name="Kallberg Y."/>
        </authorList>
    </citation>
    <scope>NUCLEOTIDE SEQUENCE [LARGE SCALE GENOMIC DNA]</scope>
</reference>
<protein>
    <submittedName>
        <fullName evidence="1">Uncharacterized protein</fullName>
    </submittedName>
</protein>
<evidence type="ECO:0000313" key="2">
    <source>
        <dbReference type="Proteomes" id="UP001497382"/>
    </source>
</evidence>
<comment type="caution">
    <text evidence="1">The sequence shown here is derived from an EMBL/GenBank/DDBJ whole genome shotgun (WGS) entry which is preliminary data.</text>
</comment>
<evidence type="ECO:0000313" key="1">
    <source>
        <dbReference type="EMBL" id="CAL1275856.1"/>
    </source>
</evidence>
<gene>
    <name evidence="1" type="ORF">LARSCL_LOCUS8328</name>
</gene>
<accession>A0AAV1ZVH9</accession>
<dbReference type="EMBL" id="CAXIEN010000088">
    <property type="protein sequence ID" value="CAL1275856.1"/>
    <property type="molecule type" value="Genomic_DNA"/>
</dbReference>
<proteinExistence type="predicted"/>
<dbReference type="AlphaFoldDB" id="A0AAV1ZVH9"/>
<keyword evidence="2" id="KW-1185">Reference proteome</keyword>
<sequence length="63" mass="7196">MKPKWKTSLSILQPSLPFLQLIHVEPILFCPFIGAGNSFLKKWYSENCMSTKKTLSTKLSHSI</sequence>
<name>A0AAV1ZVH9_9ARAC</name>